<name>A0A6N7EUQ2_9GAMM</name>
<feature type="transmembrane region" description="Helical" evidence="7">
    <location>
        <begin position="6"/>
        <end position="21"/>
    </location>
</feature>
<dbReference type="GO" id="GO:0005886">
    <property type="term" value="C:plasma membrane"/>
    <property type="evidence" value="ECO:0007669"/>
    <property type="project" value="UniProtKB-SubCell"/>
</dbReference>
<dbReference type="RefSeq" id="WP_152810502.1">
    <property type="nucleotide sequence ID" value="NZ_WHNW01000007.1"/>
</dbReference>
<dbReference type="Gene3D" id="1.10.287.3510">
    <property type="match status" value="1"/>
</dbReference>
<comment type="similarity">
    <text evidence="2">Belongs to the CPA3 antiporters (TC 2.A.63) subunit C family.</text>
</comment>
<dbReference type="AlphaFoldDB" id="A0A6N7EUQ2"/>
<evidence type="ECO:0000256" key="5">
    <source>
        <dbReference type="ARBA" id="ARBA00022989"/>
    </source>
</evidence>
<evidence type="ECO:0000256" key="1">
    <source>
        <dbReference type="ARBA" id="ARBA00004651"/>
    </source>
</evidence>
<dbReference type="Pfam" id="PF00420">
    <property type="entry name" value="Oxidored_q2"/>
    <property type="match status" value="1"/>
</dbReference>
<keyword evidence="5 7" id="KW-1133">Transmembrane helix</keyword>
<comment type="caution">
    <text evidence="8">The sequence shown here is derived from an EMBL/GenBank/DDBJ whole genome shotgun (WGS) entry which is preliminary data.</text>
</comment>
<keyword evidence="9" id="KW-1185">Reference proteome</keyword>
<protein>
    <submittedName>
        <fullName evidence="8">Na+/H+ antiporter subunit C</fullName>
    </submittedName>
</protein>
<accession>A0A6N7EUQ2</accession>
<dbReference type="InParanoid" id="A0A6N7EUQ2"/>
<sequence length="121" mass="13213">MEQILPFLIGGLYTAAVYMILHRSFVKLIIGLLILGYASNLLLFAIGRVTLGQPPLIADNATRLIEPFADPLPQALILTAIVIGFGIQTFAIVLIKVAYRRLKTDNIDELTTSDKLDSSDA</sequence>
<dbReference type="InterPro" id="IPR050601">
    <property type="entry name" value="CPA3_antiporter_subunitC"/>
</dbReference>
<dbReference type="InterPro" id="IPR039428">
    <property type="entry name" value="NUOK/Mnh_C1-like"/>
</dbReference>
<evidence type="ECO:0000256" key="3">
    <source>
        <dbReference type="ARBA" id="ARBA00022475"/>
    </source>
</evidence>
<evidence type="ECO:0000256" key="2">
    <source>
        <dbReference type="ARBA" id="ARBA00010388"/>
    </source>
</evidence>
<feature type="transmembrane region" description="Helical" evidence="7">
    <location>
        <begin position="71"/>
        <end position="95"/>
    </location>
</feature>
<dbReference type="Proteomes" id="UP000471298">
    <property type="component" value="Unassembled WGS sequence"/>
</dbReference>
<keyword evidence="3" id="KW-1003">Cell membrane</keyword>
<evidence type="ECO:0000256" key="6">
    <source>
        <dbReference type="ARBA" id="ARBA00023136"/>
    </source>
</evidence>
<evidence type="ECO:0000313" key="8">
    <source>
        <dbReference type="EMBL" id="MPV86514.1"/>
    </source>
</evidence>
<evidence type="ECO:0000256" key="4">
    <source>
        <dbReference type="ARBA" id="ARBA00022692"/>
    </source>
</evidence>
<keyword evidence="4 7" id="KW-0812">Transmembrane</keyword>
<organism evidence="8 9">
    <name type="scientific">Ostreibacterium oceani</name>
    <dbReference type="NCBI Taxonomy" id="2654998"/>
    <lineage>
        <taxon>Bacteria</taxon>
        <taxon>Pseudomonadati</taxon>
        <taxon>Pseudomonadota</taxon>
        <taxon>Gammaproteobacteria</taxon>
        <taxon>Cardiobacteriales</taxon>
        <taxon>Ostreibacteriaceae</taxon>
        <taxon>Ostreibacterium</taxon>
    </lineage>
</organism>
<reference evidence="8 9" key="1">
    <citation type="submission" date="2019-10" db="EMBL/GenBank/DDBJ databases">
        <title>Cardiobacteriales fam. a chemoheterotrophic member of the order Cardiobacteriales, and proposal of Cardiobacteriales fam. nov.</title>
        <authorList>
            <person name="Wang C."/>
        </authorList>
    </citation>
    <scope>NUCLEOTIDE SEQUENCE [LARGE SCALE GENOMIC DNA]</scope>
    <source>
        <strain evidence="8 9">ML27</strain>
    </source>
</reference>
<dbReference type="PANTHER" id="PTHR34583:SF2">
    <property type="entry name" value="ANTIPORTER SUBUNIT MNHC2-RELATED"/>
    <property type="match status" value="1"/>
</dbReference>
<keyword evidence="6 7" id="KW-0472">Membrane</keyword>
<evidence type="ECO:0000313" key="9">
    <source>
        <dbReference type="Proteomes" id="UP000471298"/>
    </source>
</evidence>
<dbReference type="NCBIfam" id="NF009302">
    <property type="entry name" value="PRK12659.1"/>
    <property type="match status" value="1"/>
</dbReference>
<gene>
    <name evidence="8" type="ORF">GCU85_07185</name>
</gene>
<comment type="subcellular location">
    <subcellularLocation>
        <location evidence="1">Cell membrane</location>
        <topology evidence="1">Multi-pass membrane protein</topology>
    </subcellularLocation>
</comment>
<feature type="transmembrane region" description="Helical" evidence="7">
    <location>
        <begin position="28"/>
        <end position="51"/>
    </location>
</feature>
<proteinExistence type="inferred from homology"/>
<dbReference type="PANTHER" id="PTHR34583">
    <property type="entry name" value="ANTIPORTER SUBUNIT MNHC2-RELATED"/>
    <property type="match status" value="1"/>
</dbReference>
<dbReference type="EMBL" id="WHNW01000007">
    <property type="protein sequence ID" value="MPV86514.1"/>
    <property type="molecule type" value="Genomic_DNA"/>
</dbReference>
<evidence type="ECO:0000256" key="7">
    <source>
        <dbReference type="SAM" id="Phobius"/>
    </source>
</evidence>